<feature type="chain" id="PRO_5015602303" description="LysM domain-containing protein" evidence="1">
    <location>
        <begin position="21"/>
        <end position="510"/>
    </location>
</feature>
<accession>A0A2S0PCT3</accession>
<dbReference type="OrthoDB" id="9813091at2"/>
<dbReference type="CDD" id="cd00118">
    <property type="entry name" value="LysM"/>
    <property type="match status" value="1"/>
</dbReference>
<proteinExistence type="predicted"/>
<keyword evidence="4" id="KW-1185">Reference proteome</keyword>
<dbReference type="Pfam" id="PF01476">
    <property type="entry name" value="LysM"/>
    <property type="match status" value="1"/>
</dbReference>
<evidence type="ECO:0000313" key="3">
    <source>
        <dbReference type="EMBL" id="AVY95077.1"/>
    </source>
</evidence>
<dbReference type="KEGG" id="maer:DAI18_14270"/>
<dbReference type="RefSeq" id="WP_107889742.1">
    <property type="nucleotide sequence ID" value="NZ_CP028519.1"/>
</dbReference>
<dbReference type="Gene3D" id="3.10.350.10">
    <property type="entry name" value="LysM domain"/>
    <property type="match status" value="1"/>
</dbReference>
<gene>
    <name evidence="3" type="ORF">DAI18_14270</name>
</gene>
<evidence type="ECO:0000313" key="4">
    <source>
        <dbReference type="Proteomes" id="UP000244173"/>
    </source>
</evidence>
<dbReference type="InterPro" id="IPR036779">
    <property type="entry name" value="LysM_dom_sf"/>
</dbReference>
<dbReference type="PROSITE" id="PS51782">
    <property type="entry name" value="LYSM"/>
    <property type="match status" value="1"/>
</dbReference>
<dbReference type="Pfam" id="PF04773">
    <property type="entry name" value="FecR"/>
    <property type="match status" value="1"/>
</dbReference>
<name>A0A2S0PCT3_9NEIS</name>
<keyword evidence="1" id="KW-0732">Signal</keyword>
<dbReference type="Proteomes" id="UP000244173">
    <property type="component" value="Chromosome"/>
</dbReference>
<protein>
    <recommendedName>
        <fullName evidence="2">LysM domain-containing protein</fullName>
    </recommendedName>
</protein>
<sequence>MKKIALAALASLLLAPGCLAAEAVTEWRYHVYQGDTLWSIATLHLKDVSYIPALQRLNRISNAHAILTGRDIRIPLEWMKQRPGRPVVMAVTGNGSLKRHNGSRPLVEKQELEAGDIIETAENAVIIIRYEDGSVSEIGPKSRLTIRQTTHYPSTQATSNDIRLERGSIDSRITRNPLMPNRYDIQTPSAVTAVRGTQFRVRVDDPAESGTEVLEGKVEVRQDGRPVNVSAGYGVMMRQGRGDSGVESLPTAPDLAGLPAGSAFPGVQFAWPAVPRATAYAYSLQGESGQYASGETTSPRAVVRVSDNGRYLLTVRGKLPSGLNGYPSSHAFRVHAFPPPPFIVEPMNGIMAAGNQVSLNLGATDGQRWLVEFSRDSAFSAPVLRQQMDRDHASITLPQAGIWFWRAAQLDAGGVAGPFGEHRQLEAGAGFRARLNDVRMAVRARAHPVDGASYALTLSRPGQEVVYREVASQPVWVLPKTLPSGPYRARIDIDAPDYHEVEQQEIQILG</sequence>
<dbReference type="InterPro" id="IPR016930">
    <property type="entry name" value="UCP029644"/>
</dbReference>
<dbReference type="InterPro" id="IPR018392">
    <property type="entry name" value="LysM"/>
</dbReference>
<dbReference type="AlphaFoldDB" id="A0A2S0PCT3"/>
<dbReference type="PIRSF" id="PIRSF029644">
    <property type="entry name" value="UCP029644"/>
    <property type="match status" value="1"/>
</dbReference>
<dbReference type="PANTHER" id="PTHR38731:SF1">
    <property type="entry name" value="FECR PROTEIN DOMAIN-CONTAINING PROTEIN"/>
    <property type="match status" value="1"/>
</dbReference>
<feature type="signal peptide" evidence="1">
    <location>
        <begin position="1"/>
        <end position="20"/>
    </location>
</feature>
<organism evidence="3 4">
    <name type="scientific">Microvirgula aerodenitrificans</name>
    <dbReference type="NCBI Taxonomy" id="57480"/>
    <lineage>
        <taxon>Bacteria</taxon>
        <taxon>Pseudomonadati</taxon>
        <taxon>Pseudomonadota</taxon>
        <taxon>Betaproteobacteria</taxon>
        <taxon>Neisseriales</taxon>
        <taxon>Aquaspirillaceae</taxon>
        <taxon>Microvirgula</taxon>
    </lineage>
</organism>
<evidence type="ECO:0000256" key="1">
    <source>
        <dbReference type="SAM" id="SignalP"/>
    </source>
</evidence>
<dbReference type="PANTHER" id="PTHR38731">
    <property type="entry name" value="LIPL45-RELATED LIPOPROTEIN-RELATED"/>
    <property type="match status" value="1"/>
</dbReference>
<dbReference type="InterPro" id="IPR006860">
    <property type="entry name" value="FecR"/>
</dbReference>
<dbReference type="EMBL" id="CP028519">
    <property type="protein sequence ID" value="AVY95077.1"/>
    <property type="molecule type" value="Genomic_DNA"/>
</dbReference>
<feature type="domain" description="LysM" evidence="2">
    <location>
        <begin position="27"/>
        <end position="74"/>
    </location>
</feature>
<evidence type="ECO:0000259" key="2">
    <source>
        <dbReference type="PROSITE" id="PS51782"/>
    </source>
</evidence>
<dbReference type="Gene3D" id="2.60.120.1440">
    <property type="match status" value="1"/>
</dbReference>
<dbReference type="STRING" id="1122240.GCA_000620105_01435"/>
<dbReference type="SMART" id="SM00257">
    <property type="entry name" value="LysM"/>
    <property type="match status" value="1"/>
</dbReference>
<reference evidence="3 4" key="1">
    <citation type="submission" date="2018-04" db="EMBL/GenBank/DDBJ databases">
        <title>Denitrifier Microvirgula.</title>
        <authorList>
            <person name="Anderson E."/>
            <person name="Jang J."/>
            <person name="Ishii S."/>
        </authorList>
    </citation>
    <scope>NUCLEOTIDE SEQUENCE [LARGE SCALE GENOMIC DNA]</scope>
    <source>
        <strain evidence="3 4">BE2.4</strain>
    </source>
</reference>